<evidence type="ECO:0000313" key="2">
    <source>
        <dbReference type="Proteomes" id="UP000826195"/>
    </source>
</evidence>
<dbReference type="AlphaFoldDB" id="A0AAV7IDV9"/>
<keyword evidence="2" id="KW-1185">Reference proteome</keyword>
<reference evidence="1 2" key="1">
    <citation type="journal article" date="2021" name="J. Hered.">
        <title>A chromosome-level genome assembly of the parasitoid wasp, Cotesia glomerata (Hymenoptera: Braconidae).</title>
        <authorList>
            <person name="Pinto B.J."/>
            <person name="Weis J.J."/>
            <person name="Gamble T."/>
            <person name="Ode P.J."/>
            <person name="Paul R."/>
            <person name="Zaspel J.M."/>
        </authorList>
    </citation>
    <scope>NUCLEOTIDE SEQUENCE [LARGE SCALE GENOMIC DNA]</scope>
    <source>
        <strain evidence="1">CgM1</strain>
    </source>
</reference>
<dbReference type="Proteomes" id="UP000826195">
    <property type="component" value="Unassembled WGS sequence"/>
</dbReference>
<organism evidence="1 2">
    <name type="scientific">Cotesia glomerata</name>
    <name type="common">Lepidopteran parasitic wasp</name>
    <name type="synonym">Apanteles glomeratus</name>
    <dbReference type="NCBI Taxonomy" id="32391"/>
    <lineage>
        <taxon>Eukaryota</taxon>
        <taxon>Metazoa</taxon>
        <taxon>Ecdysozoa</taxon>
        <taxon>Arthropoda</taxon>
        <taxon>Hexapoda</taxon>
        <taxon>Insecta</taxon>
        <taxon>Pterygota</taxon>
        <taxon>Neoptera</taxon>
        <taxon>Endopterygota</taxon>
        <taxon>Hymenoptera</taxon>
        <taxon>Apocrita</taxon>
        <taxon>Ichneumonoidea</taxon>
        <taxon>Braconidae</taxon>
        <taxon>Microgastrinae</taxon>
        <taxon>Cotesia</taxon>
    </lineage>
</organism>
<protein>
    <submittedName>
        <fullName evidence="1">Uncharacterized protein</fullName>
    </submittedName>
</protein>
<evidence type="ECO:0000313" key="1">
    <source>
        <dbReference type="EMBL" id="KAH0558104.1"/>
    </source>
</evidence>
<proteinExistence type="predicted"/>
<sequence length="103" mass="11983">MQREEEEPEPYGGWLGGVQDLNLDPECSNICTLLQKMMFLSEKLLDLGMKYYDKGTGSTVEEQIWNFLMRKDMATGNFHCRNFYLPCCEHKTIDIYKSTTPKS</sequence>
<gene>
    <name evidence="1" type="ORF">KQX54_014400</name>
</gene>
<name>A0AAV7IDV9_COTGL</name>
<comment type="caution">
    <text evidence="1">The sequence shown here is derived from an EMBL/GenBank/DDBJ whole genome shotgun (WGS) entry which is preliminary data.</text>
</comment>
<accession>A0AAV7IDV9</accession>
<dbReference type="EMBL" id="JAHXZJ010000747">
    <property type="protein sequence ID" value="KAH0558104.1"/>
    <property type="molecule type" value="Genomic_DNA"/>
</dbReference>